<evidence type="ECO:0000313" key="2">
    <source>
        <dbReference type="Proteomes" id="UP001321473"/>
    </source>
</evidence>
<dbReference type="Proteomes" id="UP001321473">
    <property type="component" value="Unassembled WGS sequence"/>
</dbReference>
<name>A0AAQ4F875_AMBAM</name>
<accession>A0AAQ4F875</accession>
<dbReference type="AlphaFoldDB" id="A0AAQ4F875"/>
<sequence length="90" mass="10131">MQGSRAVFTHTSPQARHILFCGIGLRKCRGLQSSSAEKPTNVYRSPTVLTAPLPALGLSRLWQRRHIGRRRGTSCWRGTFMNNCYKTVQA</sequence>
<reference evidence="1 2" key="1">
    <citation type="journal article" date="2023" name="Arcadia Sci">
        <title>De novo assembly of a long-read Amblyomma americanum tick genome.</title>
        <authorList>
            <person name="Chou S."/>
            <person name="Poskanzer K.E."/>
            <person name="Rollins M."/>
            <person name="Thuy-Boun P.S."/>
        </authorList>
    </citation>
    <scope>NUCLEOTIDE SEQUENCE [LARGE SCALE GENOMIC DNA]</scope>
    <source>
        <strain evidence="1">F_SG_1</strain>
        <tissue evidence="1">Salivary glands</tissue>
    </source>
</reference>
<comment type="caution">
    <text evidence="1">The sequence shown here is derived from an EMBL/GenBank/DDBJ whole genome shotgun (WGS) entry which is preliminary data.</text>
</comment>
<evidence type="ECO:0000313" key="1">
    <source>
        <dbReference type="EMBL" id="KAK8782862.1"/>
    </source>
</evidence>
<dbReference type="EMBL" id="JARKHS020006213">
    <property type="protein sequence ID" value="KAK8782862.1"/>
    <property type="molecule type" value="Genomic_DNA"/>
</dbReference>
<gene>
    <name evidence="1" type="ORF">V5799_015799</name>
</gene>
<organism evidence="1 2">
    <name type="scientific">Amblyomma americanum</name>
    <name type="common">Lone star tick</name>
    <dbReference type="NCBI Taxonomy" id="6943"/>
    <lineage>
        <taxon>Eukaryota</taxon>
        <taxon>Metazoa</taxon>
        <taxon>Ecdysozoa</taxon>
        <taxon>Arthropoda</taxon>
        <taxon>Chelicerata</taxon>
        <taxon>Arachnida</taxon>
        <taxon>Acari</taxon>
        <taxon>Parasitiformes</taxon>
        <taxon>Ixodida</taxon>
        <taxon>Ixodoidea</taxon>
        <taxon>Ixodidae</taxon>
        <taxon>Amblyomminae</taxon>
        <taxon>Amblyomma</taxon>
    </lineage>
</organism>
<proteinExistence type="predicted"/>
<keyword evidence="2" id="KW-1185">Reference proteome</keyword>
<protein>
    <submittedName>
        <fullName evidence="1">Uncharacterized protein</fullName>
    </submittedName>
</protein>